<proteinExistence type="predicted"/>
<evidence type="ECO:0000259" key="1">
    <source>
        <dbReference type="Pfam" id="PF04149"/>
    </source>
</evidence>
<protein>
    <submittedName>
        <fullName evidence="2">DUF397 domain-containing protein</fullName>
    </submittedName>
</protein>
<keyword evidence="3" id="KW-1185">Reference proteome</keyword>
<dbReference type="InterPro" id="IPR007278">
    <property type="entry name" value="DUF397"/>
</dbReference>
<evidence type="ECO:0000313" key="2">
    <source>
        <dbReference type="EMBL" id="MCM4079399.1"/>
    </source>
</evidence>
<feature type="domain" description="DUF397" evidence="1">
    <location>
        <begin position="8"/>
        <end position="58"/>
    </location>
</feature>
<dbReference type="Proteomes" id="UP001523216">
    <property type="component" value="Unassembled WGS sequence"/>
</dbReference>
<dbReference type="RefSeq" id="WP_221379759.1">
    <property type="nucleotide sequence ID" value="NZ_JAMQOL010000022.1"/>
</dbReference>
<dbReference type="EMBL" id="JAMQOL010000022">
    <property type="protein sequence ID" value="MCM4079399.1"/>
    <property type="molecule type" value="Genomic_DNA"/>
</dbReference>
<name>A0ABT0Y214_9ACTN</name>
<reference evidence="2 3" key="1">
    <citation type="submission" date="2022-06" db="EMBL/GenBank/DDBJ databases">
        <title>Actinoplanes abujensis sp. nov., isolated from Nigerian arid soil.</title>
        <authorList>
            <person name="Ding P."/>
        </authorList>
    </citation>
    <scope>NUCLEOTIDE SEQUENCE [LARGE SCALE GENOMIC DNA]</scope>
    <source>
        <strain evidence="3">TRM88002</strain>
    </source>
</reference>
<accession>A0ABT0Y214</accession>
<evidence type="ECO:0000313" key="3">
    <source>
        <dbReference type="Proteomes" id="UP001523216"/>
    </source>
</evidence>
<comment type="caution">
    <text evidence="2">The sequence shown here is derived from an EMBL/GenBank/DDBJ whole genome shotgun (WGS) entry which is preliminary data.</text>
</comment>
<sequence length="64" mass="7083">MREVESPQWRKSSFCASGNCVEVAKVDGQYLLRDSKNPDVPAHAFTGDEWTAFVAGVRAGEFSF</sequence>
<dbReference type="Pfam" id="PF04149">
    <property type="entry name" value="DUF397"/>
    <property type="match status" value="1"/>
</dbReference>
<organism evidence="2 3">
    <name type="scientific">Paractinoplanes hotanensis</name>
    <dbReference type="NCBI Taxonomy" id="2906497"/>
    <lineage>
        <taxon>Bacteria</taxon>
        <taxon>Bacillati</taxon>
        <taxon>Actinomycetota</taxon>
        <taxon>Actinomycetes</taxon>
        <taxon>Micromonosporales</taxon>
        <taxon>Micromonosporaceae</taxon>
        <taxon>Paractinoplanes</taxon>
    </lineage>
</organism>
<gene>
    <name evidence="2" type="ORF">LXN57_17645</name>
</gene>